<keyword evidence="2" id="KW-1133">Transmembrane helix</keyword>
<evidence type="ECO:0000313" key="5">
    <source>
        <dbReference type="Proteomes" id="UP000294980"/>
    </source>
</evidence>
<gene>
    <name evidence="4" type="ORF">EV688_10795</name>
</gene>
<protein>
    <submittedName>
        <fullName evidence="4">DedD protein</fullName>
    </submittedName>
</protein>
<dbReference type="Gene3D" id="3.30.70.1070">
    <property type="entry name" value="Sporulation related repeat"/>
    <property type="match status" value="1"/>
</dbReference>
<proteinExistence type="predicted"/>
<keyword evidence="2" id="KW-0472">Membrane</keyword>
<evidence type="ECO:0000313" key="4">
    <source>
        <dbReference type="EMBL" id="TCO75677.1"/>
    </source>
</evidence>
<name>A0A4R2KSG9_9GAMM</name>
<evidence type="ECO:0000256" key="2">
    <source>
        <dbReference type="SAM" id="Phobius"/>
    </source>
</evidence>
<dbReference type="GO" id="GO:0042834">
    <property type="term" value="F:peptidoglycan binding"/>
    <property type="evidence" value="ECO:0007669"/>
    <property type="project" value="InterPro"/>
</dbReference>
<dbReference type="PANTHER" id="PTHR38687:SF1">
    <property type="entry name" value="CELL DIVISION PROTEIN DEDD"/>
    <property type="match status" value="1"/>
</dbReference>
<feature type="region of interest" description="Disordered" evidence="1">
    <location>
        <begin position="32"/>
        <end position="105"/>
    </location>
</feature>
<dbReference type="Proteomes" id="UP000294980">
    <property type="component" value="Unassembled WGS sequence"/>
</dbReference>
<organism evidence="4 5">
    <name type="scientific">Chromatocurvus halotolerans</name>
    <dbReference type="NCBI Taxonomy" id="1132028"/>
    <lineage>
        <taxon>Bacteria</taxon>
        <taxon>Pseudomonadati</taxon>
        <taxon>Pseudomonadota</taxon>
        <taxon>Gammaproteobacteria</taxon>
        <taxon>Cellvibrionales</taxon>
        <taxon>Halieaceae</taxon>
        <taxon>Chromatocurvus</taxon>
    </lineage>
</organism>
<keyword evidence="2" id="KW-0812">Transmembrane</keyword>
<dbReference type="InterPro" id="IPR036680">
    <property type="entry name" value="SPOR-like_sf"/>
</dbReference>
<dbReference type="PANTHER" id="PTHR38687">
    <property type="entry name" value="CELL DIVISION PROTEIN DEDD-RELATED"/>
    <property type="match status" value="1"/>
</dbReference>
<dbReference type="InterPro" id="IPR052521">
    <property type="entry name" value="Cell_div_SPOR-domain"/>
</dbReference>
<evidence type="ECO:0000256" key="1">
    <source>
        <dbReference type="SAM" id="MobiDB-lite"/>
    </source>
</evidence>
<feature type="domain" description="SPOR" evidence="3">
    <location>
        <begin position="111"/>
        <end position="190"/>
    </location>
</feature>
<sequence>MDTPLKQRLVGALILVALGVVFWPIIFVSPERASPTRPENIPPAPRVDNRALPSPDSEGLRASPEPAIAAVDEGGDVTLPEEPRDAEPSPAPDPGPVTRDASPELPALDADGIPIAWSLQVATMSSRDKAQQLRDELNHQEMKSYIRPLQRGSGTLYRVYVGPKFERAELETIKQRVDARYGVESLVARYVP</sequence>
<accession>A0A4R2KSG9</accession>
<dbReference type="RefSeq" id="WP_117317729.1">
    <property type="nucleotide sequence ID" value="NZ_QQSW01000009.1"/>
</dbReference>
<dbReference type="EMBL" id="SLWX01000007">
    <property type="protein sequence ID" value="TCO75677.1"/>
    <property type="molecule type" value="Genomic_DNA"/>
</dbReference>
<dbReference type="GO" id="GO:0032506">
    <property type="term" value="P:cytokinetic process"/>
    <property type="evidence" value="ECO:0007669"/>
    <property type="project" value="TreeGrafter"/>
</dbReference>
<dbReference type="Pfam" id="PF05036">
    <property type="entry name" value="SPOR"/>
    <property type="match status" value="1"/>
</dbReference>
<dbReference type="SUPFAM" id="SSF110997">
    <property type="entry name" value="Sporulation related repeat"/>
    <property type="match status" value="1"/>
</dbReference>
<dbReference type="PROSITE" id="PS51724">
    <property type="entry name" value="SPOR"/>
    <property type="match status" value="1"/>
</dbReference>
<comment type="caution">
    <text evidence="4">The sequence shown here is derived from an EMBL/GenBank/DDBJ whole genome shotgun (WGS) entry which is preliminary data.</text>
</comment>
<reference evidence="4 5" key="1">
    <citation type="submission" date="2019-03" db="EMBL/GenBank/DDBJ databases">
        <title>Genomic Encyclopedia of Type Strains, Phase IV (KMG-IV): sequencing the most valuable type-strain genomes for metagenomic binning, comparative biology and taxonomic classification.</title>
        <authorList>
            <person name="Goeker M."/>
        </authorList>
    </citation>
    <scope>NUCLEOTIDE SEQUENCE [LARGE SCALE GENOMIC DNA]</scope>
    <source>
        <strain evidence="4 5">DSM 23344</strain>
    </source>
</reference>
<dbReference type="InterPro" id="IPR007730">
    <property type="entry name" value="SPOR-like_dom"/>
</dbReference>
<dbReference type="AlphaFoldDB" id="A0A4R2KSG9"/>
<dbReference type="GO" id="GO:0030428">
    <property type="term" value="C:cell septum"/>
    <property type="evidence" value="ECO:0007669"/>
    <property type="project" value="TreeGrafter"/>
</dbReference>
<keyword evidence="5" id="KW-1185">Reference proteome</keyword>
<dbReference type="OrthoDB" id="7069135at2"/>
<dbReference type="GO" id="GO:0032153">
    <property type="term" value="C:cell division site"/>
    <property type="evidence" value="ECO:0007669"/>
    <property type="project" value="TreeGrafter"/>
</dbReference>
<evidence type="ECO:0000259" key="3">
    <source>
        <dbReference type="PROSITE" id="PS51724"/>
    </source>
</evidence>
<feature type="transmembrane region" description="Helical" evidence="2">
    <location>
        <begin position="9"/>
        <end position="28"/>
    </location>
</feature>